<evidence type="ECO:0000256" key="1">
    <source>
        <dbReference type="SAM" id="SignalP"/>
    </source>
</evidence>
<dbReference type="GO" id="GO:0005576">
    <property type="term" value="C:extracellular region"/>
    <property type="evidence" value="ECO:0007669"/>
    <property type="project" value="TreeGrafter"/>
</dbReference>
<name>A0A7G9R6Z1_9ACTN</name>
<dbReference type="InterPro" id="IPR005693">
    <property type="entry name" value="Mce"/>
</dbReference>
<dbReference type="InterPro" id="IPR052336">
    <property type="entry name" value="MlaD_Phospholipid_Transporter"/>
</dbReference>
<dbReference type="PANTHER" id="PTHR33371:SF15">
    <property type="entry name" value="LIPOPROTEIN LPRN"/>
    <property type="match status" value="1"/>
</dbReference>
<evidence type="ECO:0000259" key="2">
    <source>
        <dbReference type="Pfam" id="PF02470"/>
    </source>
</evidence>
<dbReference type="KEGG" id="nmes:H9L09_12150"/>
<protein>
    <submittedName>
        <fullName evidence="4">MCE family protein</fullName>
    </submittedName>
</protein>
<evidence type="ECO:0000313" key="5">
    <source>
        <dbReference type="Proteomes" id="UP000515947"/>
    </source>
</evidence>
<keyword evidence="5" id="KW-1185">Reference proteome</keyword>
<evidence type="ECO:0000313" key="4">
    <source>
        <dbReference type="EMBL" id="QNN51366.1"/>
    </source>
</evidence>
<feature type="domain" description="Mce/MlaD" evidence="2">
    <location>
        <begin position="50"/>
        <end position="123"/>
    </location>
</feature>
<feature type="signal peptide" evidence="1">
    <location>
        <begin position="1"/>
        <end position="27"/>
    </location>
</feature>
<accession>A0A7G9R6Z1</accession>
<keyword evidence="1" id="KW-0732">Signal</keyword>
<dbReference type="NCBIfam" id="TIGR00996">
    <property type="entry name" value="Mtu_fam_mce"/>
    <property type="match status" value="1"/>
</dbReference>
<dbReference type="InterPro" id="IPR003399">
    <property type="entry name" value="Mce/MlaD"/>
</dbReference>
<reference evidence="4 5" key="1">
    <citation type="submission" date="2020-08" db="EMBL/GenBank/DDBJ databases">
        <title>Genome sequence of Nocardioides mesophilus KACC 16243T.</title>
        <authorList>
            <person name="Hyun D.-W."/>
            <person name="Bae J.-W."/>
        </authorList>
    </citation>
    <scope>NUCLEOTIDE SEQUENCE [LARGE SCALE GENOMIC DNA]</scope>
    <source>
        <strain evidence="4 5">KACC 16243</strain>
    </source>
</reference>
<feature type="domain" description="Mammalian cell entry C-terminal" evidence="3">
    <location>
        <begin position="133"/>
        <end position="316"/>
    </location>
</feature>
<evidence type="ECO:0000259" key="3">
    <source>
        <dbReference type="Pfam" id="PF11887"/>
    </source>
</evidence>
<dbReference type="PANTHER" id="PTHR33371">
    <property type="entry name" value="INTERMEMBRANE PHOSPHOLIPID TRANSPORT SYSTEM BINDING PROTEIN MLAD-RELATED"/>
    <property type="match status" value="1"/>
</dbReference>
<dbReference type="PROSITE" id="PS51257">
    <property type="entry name" value="PROKAR_LIPOPROTEIN"/>
    <property type="match status" value="1"/>
</dbReference>
<dbReference type="RefSeq" id="WP_187577206.1">
    <property type="nucleotide sequence ID" value="NZ_CP060713.1"/>
</dbReference>
<organism evidence="4 5">
    <name type="scientific">Nocardioides mesophilus</name>
    <dbReference type="NCBI Taxonomy" id="433659"/>
    <lineage>
        <taxon>Bacteria</taxon>
        <taxon>Bacillati</taxon>
        <taxon>Actinomycetota</taxon>
        <taxon>Actinomycetes</taxon>
        <taxon>Propionibacteriales</taxon>
        <taxon>Nocardioidaceae</taxon>
        <taxon>Nocardioides</taxon>
    </lineage>
</organism>
<dbReference type="EMBL" id="CP060713">
    <property type="protein sequence ID" value="QNN51366.1"/>
    <property type="molecule type" value="Genomic_DNA"/>
</dbReference>
<proteinExistence type="predicted"/>
<dbReference type="InterPro" id="IPR024516">
    <property type="entry name" value="Mce_C"/>
</dbReference>
<dbReference type="AlphaFoldDB" id="A0A7G9R6Z1"/>
<feature type="chain" id="PRO_5028902234" evidence="1">
    <location>
        <begin position="28"/>
        <end position="498"/>
    </location>
</feature>
<dbReference type="Pfam" id="PF11887">
    <property type="entry name" value="Mce4_CUP1"/>
    <property type="match status" value="1"/>
</dbReference>
<sequence length="498" mass="52751">MSRRTCSRSLRSRVARLVTLVAVGAVALTGCDFSVYDVPLPGGADLGDDPYSVTVQFRDVLDLVPQSAVKVDDVTVGRVDSIDLDGYTAEVTVLLRGDVELPDNAVAEIRQTSLLGEKFVSLKVPPSGATPELLGDGDRIPLSRSGRNPEVEEVLGAMSLLLNGGGVAQLKTISVELNKALEGRETNVRGVLDQLDTFMGQLDQNKDSIVQAIESLNRLSKSLNRQKGAITTALDELPQALASIDRQRDDLVKMLRALSELSAVGTRVIRDSKEATIDSLEALAPTLTKLAEAGDALPKALQVFLTYPFVDAVVGKNPAQARNLHMGDYTNLAIQLDVKLTGQDANPIPDPVDLCTQTPLDPLCQEAGPVTETVSQVVKCIQSGDLASKACKKVTLKQLRKTCKKDKYKNTAVCRIVNQLPDTGEDGPIGGIPIPIPDLPLLGGGTGGTGGTGGDGTGGDVGGGLFRTMFGPAPERRSTAPDYDSELAPLLVWGMVPR</sequence>
<dbReference type="Pfam" id="PF02470">
    <property type="entry name" value="MlaD"/>
    <property type="match status" value="1"/>
</dbReference>
<dbReference type="Proteomes" id="UP000515947">
    <property type="component" value="Chromosome"/>
</dbReference>
<gene>
    <name evidence="4" type="ORF">H9L09_12150</name>
</gene>